<gene>
    <name evidence="2" type="ORF">CPRI1469_LOCUS1393</name>
    <name evidence="3" type="ORF">CPRI1469_LOCUS1394</name>
</gene>
<name>A0A7S2SY43_9CHLO</name>
<evidence type="ECO:0000256" key="1">
    <source>
        <dbReference type="SAM" id="MobiDB-lite"/>
    </source>
</evidence>
<feature type="compositionally biased region" description="Low complexity" evidence="1">
    <location>
        <begin position="13"/>
        <end position="40"/>
    </location>
</feature>
<dbReference type="AlphaFoldDB" id="A0A7S2SY43"/>
<evidence type="ECO:0000313" key="3">
    <source>
        <dbReference type="EMBL" id="CAD9712553.1"/>
    </source>
</evidence>
<accession>A0A7S2SY43</accession>
<proteinExistence type="predicted"/>
<feature type="region of interest" description="Disordered" evidence="1">
    <location>
        <begin position="1"/>
        <end position="51"/>
    </location>
</feature>
<sequence length="160" mass="16981">MEGVGGRDGSEGRGVSFSPSPSSIGSPSASSASPSAATSSQGWARSPMGMRSVQEKKEVVRLVNERMDQALEQTTDLVTVLREMLSVNLETTAKFLMIHDDSSGEVGESARVAVGMTHGLVEACMQVSQDGALLVEETKSKIEGIRKQVDQLESIVNKLV</sequence>
<reference evidence="2" key="1">
    <citation type="submission" date="2021-01" db="EMBL/GenBank/DDBJ databases">
        <authorList>
            <person name="Corre E."/>
            <person name="Pelletier E."/>
            <person name="Niang G."/>
            <person name="Scheremetjew M."/>
            <person name="Finn R."/>
            <person name="Kale V."/>
            <person name="Holt S."/>
            <person name="Cochrane G."/>
            <person name="Meng A."/>
            <person name="Brown T."/>
            <person name="Cohen L."/>
        </authorList>
    </citation>
    <scope>NUCLEOTIDE SEQUENCE</scope>
    <source>
        <strain evidence="2">CCMP1205</strain>
    </source>
</reference>
<dbReference type="EMBL" id="HBHL01002374">
    <property type="protein sequence ID" value="CAD9712552.1"/>
    <property type="molecule type" value="Transcribed_RNA"/>
</dbReference>
<organism evidence="2">
    <name type="scientific">Chloropicon primus</name>
    <dbReference type="NCBI Taxonomy" id="1764295"/>
    <lineage>
        <taxon>Eukaryota</taxon>
        <taxon>Viridiplantae</taxon>
        <taxon>Chlorophyta</taxon>
        <taxon>Chloropicophyceae</taxon>
        <taxon>Chloropicales</taxon>
        <taxon>Chloropicaceae</taxon>
        <taxon>Chloropicon</taxon>
    </lineage>
</organism>
<dbReference type="EMBL" id="HBHL01002375">
    <property type="protein sequence ID" value="CAD9712553.1"/>
    <property type="molecule type" value="Transcribed_RNA"/>
</dbReference>
<evidence type="ECO:0000313" key="2">
    <source>
        <dbReference type="EMBL" id="CAD9712552.1"/>
    </source>
</evidence>
<protein>
    <submittedName>
        <fullName evidence="2">Uncharacterized protein</fullName>
    </submittedName>
</protein>